<dbReference type="InterPro" id="IPR011701">
    <property type="entry name" value="MFS"/>
</dbReference>
<dbReference type="Gene3D" id="1.20.1720.10">
    <property type="entry name" value="Multidrug resistance protein D"/>
    <property type="match status" value="1"/>
</dbReference>
<feature type="transmembrane region" description="Helical" evidence="6">
    <location>
        <begin position="23"/>
        <end position="46"/>
    </location>
</feature>
<dbReference type="InterPro" id="IPR036259">
    <property type="entry name" value="MFS_trans_sf"/>
</dbReference>
<evidence type="ECO:0000259" key="7">
    <source>
        <dbReference type="PROSITE" id="PS50850"/>
    </source>
</evidence>
<evidence type="ECO:0000256" key="4">
    <source>
        <dbReference type="ARBA" id="ARBA00022989"/>
    </source>
</evidence>
<keyword evidence="9" id="KW-1185">Reference proteome</keyword>
<feature type="transmembrane region" description="Helical" evidence="6">
    <location>
        <begin position="174"/>
        <end position="195"/>
    </location>
</feature>
<gene>
    <name evidence="8" type="ORF">ACFPRA_02130</name>
</gene>
<dbReference type="PRINTS" id="PR01036">
    <property type="entry name" value="TCRTETB"/>
</dbReference>
<evidence type="ECO:0000256" key="6">
    <source>
        <dbReference type="SAM" id="Phobius"/>
    </source>
</evidence>
<dbReference type="Pfam" id="PF07690">
    <property type="entry name" value="MFS_1"/>
    <property type="match status" value="1"/>
</dbReference>
<protein>
    <submittedName>
        <fullName evidence="8">MFS transporter</fullName>
    </submittedName>
</protein>
<feature type="transmembrane region" description="Helical" evidence="6">
    <location>
        <begin position="117"/>
        <end position="134"/>
    </location>
</feature>
<dbReference type="SUPFAM" id="SSF103473">
    <property type="entry name" value="MFS general substrate transporter"/>
    <property type="match status" value="1"/>
</dbReference>
<sequence>MSSVSVKPFQAESKVPLQENKLIFIWGFTTLLVVMNVTMFNVALPFILQDFSLSSSTASWLVSGYSIMFALSTLIFGRLSDFFPISNLVFFGICLLATASIIGFFSTHFFLLLGARILQATGAGGFIGLGMIMAGRYIPLSRRGKAMAIIVSAASLAFGLGPVFGGVITQYLGWNYLFAVTGISVLSIPFLQKHLPKEDIQRGHFDLYGAILTGLSVTGMLLFLSTFS</sequence>
<dbReference type="PANTHER" id="PTHR42718">
    <property type="entry name" value="MAJOR FACILITATOR SUPERFAMILY MULTIDRUG TRANSPORTER MFSC"/>
    <property type="match status" value="1"/>
</dbReference>
<dbReference type="InterPro" id="IPR020846">
    <property type="entry name" value="MFS_dom"/>
</dbReference>
<evidence type="ECO:0000256" key="1">
    <source>
        <dbReference type="ARBA" id="ARBA00004651"/>
    </source>
</evidence>
<keyword evidence="2" id="KW-0813">Transport</keyword>
<dbReference type="RefSeq" id="WP_381430052.1">
    <property type="nucleotide sequence ID" value="NZ_JBHSNO010000001.1"/>
</dbReference>
<proteinExistence type="predicted"/>
<keyword evidence="4 6" id="KW-1133">Transmembrane helix</keyword>
<feature type="transmembrane region" description="Helical" evidence="6">
    <location>
        <begin position="146"/>
        <end position="168"/>
    </location>
</feature>
<feature type="transmembrane region" description="Helical" evidence="6">
    <location>
        <begin position="58"/>
        <end position="76"/>
    </location>
</feature>
<reference evidence="9" key="1">
    <citation type="journal article" date="2019" name="Int. J. Syst. Evol. Microbiol.">
        <title>The Global Catalogue of Microorganisms (GCM) 10K type strain sequencing project: providing services to taxonomists for standard genome sequencing and annotation.</title>
        <authorList>
            <consortium name="The Broad Institute Genomics Platform"/>
            <consortium name="The Broad Institute Genome Sequencing Center for Infectious Disease"/>
            <person name="Wu L."/>
            <person name="Ma J."/>
        </authorList>
    </citation>
    <scope>NUCLEOTIDE SEQUENCE [LARGE SCALE GENOMIC DNA]</scope>
    <source>
        <strain evidence="9">CGMCC 4.1434</strain>
    </source>
</reference>
<keyword evidence="3 6" id="KW-0812">Transmembrane</keyword>
<keyword evidence="5 6" id="KW-0472">Membrane</keyword>
<dbReference type="PROSITE" id="PS50850">
    <property type="entry name" value="MFS"/>
    <property type="match status" value="1"/>
</dbReference>
<dbReference type="PANTHER" id="PTHR42718:SF9">
    <property type="entry name" value="MAJOR FACILITATOR SUPERFAMILY MULTIDRUG TRANSPORTER MFSC"/>
    <property type="match status" value="1"/>
</dbReference>
<feature type="transmembrane region" description="Helical" evidence="6">
    <location>
        <begin position="88"/>
        <end position="111"/>
    </location>
</feature>
<feature type="transmembrane region" description="Helical" evidence="6">
    <location>
        <begin position="207"/>
        <end position="227"/>
    </location>
</feature>
<dbReference type="Proteomes" id="UP001596109">
    <property type="component" value="Unassembled WGS sequence"/>
</dbReference>
<organism evidence="8 9">
    <name type="scientific">Sporosarcina soli</name>
    <dbReference type="NCBI Taxonomy" id="334736"/>
    <lineage>
        <taxon>Bacteria</taxon>
        <taxon>Bacillati</taxon>
        <taxon>Bacillota</taxon>
        <taxon>Bacilli</taxon>
        <taxon>Bacillales</taxon>
        <taxon>Caryophanaceae</taxon>
        <taxon>Sporosarcina</taxon>
    </lineage>
</organism>
<evidence type="ECO:0000256" key="5">
    <source>
        <dbReference type="ARBA" id="ARBA00023136"/>
    </source>
</evidence>
<evidence type="ECO:0000256" key="3">
    <source>
        <dbReference type="ARBA" id="ARBA00022692"/>
    </source>
</evidence>
<evidence type="ECO:0000256" key="2">
    <source>
        <dbReference type="ARBA" id="ARBA00022448"/>
    </source>
</evidence>
<accession>A0ABW0TEX5</accession>
<name>A0ABW0TEX5_9BACL</name>
<comment type="subcellular location">
    <subcellularLocation>
        <location evidence="1">Cell membrane</location>
        <topology evidence="1">Multi-pass membrane protein</topology>
    </subcellularLocation>
</comment>
<comment type="caution">
    <text evidence="8">The sequence shown here is derived from an EMBL/GenBank/DDBJ whole genome shotgun (WGS) entry which is preliminary data.</text>
</comment>
<evidence type="ECO:0000313" key="9">
    <source>
        <dbReference type="Proteomes" id="UP001596109"/>
    </source>
</evidence>
<evidence type="ECO:0000313" key="8">
    <source>
        <dbReference type="EMBL" id="MFC5587707.1"/>
    </source>
</evidence>
<feature type="domain" description="Major facilitator superfamily (MFS) profile" evidence="7">
    <location>
        <begin position="22"/>
        <end position="228"/>
    </location>
</feature>
<dbReference type="EMBL" id="JBHSNO010000001">
    <property type="protein sequence ID" value="MFC5587707.1"/>
    <property type="molecule type" value="Genomic_DNA"/>
</dbReference>